<evidence type="ECO:0000313" key="2">
    <source>
        <dbReference type="Proteomes" id="UP000815846"/>
    </source>
</evidence>
<dbReference type="Proteomes" id="UP000815846">
    <property type="component" value="Unassembled WGS sequence"/>
</dbReference>
<gene>
    <name evidence="1" type="ORF">CWS31_010340</name>
</gene>
<sequence length="139" mass="15891">MSITLKLQQLFQSYQEAFIEYDIDKVSRCYHLPCTLNTPEQITLLNSKEDCESEFSTIFSQLKEGNISRIVAQKASFSVVTDSLSLVCVDWDFIDADGEVYADFTAIYHVVQQGEKLEIINVTSHDLECSLSLDETFNW</sequence>
<reference evidence="1 2" key="1">
    <citation type="submission" date="2019-08" db="EMBL/GenBank/DDBJ databases">
        <title>Microbe sample from Colwellia echini.</title>
        <authorList>
            <person name="Christiansen L."/>
            <person name="Pathiraja D."/>
            <person name="Schultz-Johansen M."/>
            <person name="Choi I.-G."/>
            <person name="Stougaard P."/>
        </authorList>
    </citation>
    <scope>NUCLEOTIDE SEQUENCE [LARGE SCALE GENOMIC DNA]</scope>
    <source>
        <strain evidence="1 2">A3</strain>
    </source>
</reference>
<proteinExistence type="predicted"/>
<organism evidence="1 2">
    <name type="scientific">Colwellia echini</name>
    <dbReference type="NCBI Taxonomy" id="1982103"/>
    <lineage>
        <taxon>Bacteria</taxon>
        <taxon>Pseudomonadati</taxon>
        <taxon>Pseudomonadota</taxon>
        <taxon>Gammaproteobacteria</taxon>
        <taxon>Alteromonadales</taxon>
        <taxon>Colwelliaceae</taxon>
        <taxon>Colwellia</taxon>
    </lineage>
</organism>
<protein>
    <recommendedName>
        <fullName evidence="3">SnoaL-like domain-containing protein</fullName>
    </recommendedName>
</protein>
<evidence type="ECO:0008006" key="3">
    <source>
        <dbReference type="Google" id="ProtNLM"/>
    </source>
</evidence>
<comment type="caution">
    <text evidence="1">The sequence shown here is derived from an EMBL/GenBank/DDBJ whole genome shotgun (WGS) entry which is preliminary data.</text>
</comment>
<dbReference type="RefSeq" id="WP_101345004.1">
    <property type="nucleotide sequence ID" value="NZ_PJAI02000010.1"/>
</dbReference>
<evidence type="ECO:0000313" key="1">
    <source>
        <dbReference type="EMBL" id="TYK65483.1"/>
    </source>
</evidence>
<name>A0ABY3MWA1_9GAMM</name>
<keyword evidence="2" id="KW-1185">Reference proteome</keyword>
<accession>A0ABY3MWA1</accession>
<dbReference type="EMBL" id="PJAI02000010">
    <property type="protein sequence ID" value="TYK65483.1"/>
    <property type="molecule type" value="Genomic_DNA"/>
</dbReference>